<reference evidence="1" key="1">
    <citation type="submission" date="2021-07" db="EMBL/GenBank/DDBJ databases">
        <title>Pseudohoeflea marina sp. nov. a polyhydroxyalcanoate-producing bacterium.</title>
        <authorList>
            <person name="Zheng W."/>
            <person name="Yu S."/>
            <person name="Huang Y."/>
        </authorList>
    </citation>
    <scope>NUCLEOTIDE SEQUENCE</scope>
    <source>
        <strain evidence="1">DP4N28-3</strain>
    </source>
</reference>
<evidence type="ECO:0000313" key="1">
    <source>
        <dbReference type="EMBL" id="MBW3095659.1"/>
    </source>
</evidence>
<evidence type="ECO:0000313" key="2">
    <source>
        <dbReference type="Proteomes" id="UP001430804"/>
    </source>
</evidence>
<gene>
    <name evidence="1" type="ORF">KY465_00035</name>
</gene>
<dbReference type="EMBL" id="JAHWQX010000001">
    <property type="protein sequence ID" value="MBW3095659.1"/>
    <property type="molecule type" value="Genomic_DNA"/>
</dbReference>
<accession>A0ABS6WI83</accession>
<name>A0ABS6WI83_9HYPH</name>
<sequence>MTRPAASWIRDQLRKMEREKTHHLERFGKDRPDHWHQMYQDDIRALHWASVGYDKLAEREAERAGE</sequence>
<keyword evidence="2" id="KW-1185">Reference proteome</keyword>
<comment type="caution">
    <text evidence="1">The sequence shown here is derived from an EMBL/GenBank/DDBJ whole genome shotgun (WGS) entry which is preliminary data.</text>
</comment>
<organism evidence="1 2">
    <name type="scientific">Pseudohoeflea coraliihabitans</name>
    <dbReference type="NCBI Taxonomy" id="2860393"/>
    <lineage>
        <taxon>Bacteria</taxon>
        <taxon>Pseudomonadati</taxon>
        <taxon>Pseudomonadota</taxon>
        <taxon>Alphaproteobacteria</taxon>
        <taxon>Hyphomicrobiales</taxon>
        <taxon>Rhizobiaceae</taxon>
        <taxon>Pseudohoeflea</taxon>
    </lineage>
</organism>
<proteinExistence type="predicted"/>
<protein>
    <submittedName>
        <fullName evidence="1">Uncharacterized protein</fullName>
    </submittedName>
</protein>
<dbReference type="Proteomes" id="UP001430804">
    <property type="component" value="Unassembled WGS sequence"/>
</dbReference>
<dbReference type="RefSeq" id="WP_219157014.1">
    <property type="nucleotide sequence ID" value="NZ_JAHWQX010000001.1"/>
</dbReference>